<reference evidence="5 6" key="1">
    <citation type="submission" date="2017-09" db="EMBL/GenBank/DDBJ databases">
        <title>Genomic, metabolic, and phenotypic characteristics of bacterial isolates from the natural microbiome of the model nematode Caenorhabditis elegans.</title>
        <authorList>
            <person name="Zimmermann J."/>
            <person name="Obeng N."/>
            <person name="Yang W."/>
            <person name="Obeng O."/>
            <person name="Kissoyan K."/>
            <person name="Pees B."/>
            <person name="Dirksen P."/>
            <person name="Hoppner M."/>
            <person name="Franke A."/>
            <person name="Rosenstiel P."/>
            <person name="Leippe M."/>
            <person name="Dierking K."/>
            <person name="Kaleta C."/>
            <person name="Schulenburg H."/>
        </authorList>
    </citation>
    <scope>NUCLEOTIDE SEQUENCE [LARGE SCALE GENOMIC DNA]</scope>
    <source>
        <strain evidence="5 6">MYb117</strain>
    </source>
</reference>
<accession>A0A2S9ET69</accession>
<dbReference type="CDD" id="cd06170">
    <property type="entry name" value="LuxR_C_like"/>
    <property type="match status" value="1"/>
</dbReference>
<dbReference type="PROSITE" id="PS00622">
    <property type="entry name" value="HTH_LUXR_1"/>
    <property type="match status" value="1"/>
</dbReference>
<keyword evidence="2" id="KW-0238">DNA-binding</keyword>
<dbReference type="PRINTS" id="PR00038">
    <property type="entry name" value="HTHLUXR"/>
</dbReference>
<dbReference type="PANTHER" id="PTHR44688">
    <property type="entry name" value="DNA-BINDING TRANSCRIPTIONAL ACTIVATOR DEVR_DOSR"/>
    <property type="match status" value="1"/>
</dbReference>
<dbReference type="Gene3D" id="1.10.10.10">
    <property type="entry name" value="Winged helix-like DNA-binding domain superfamily/Winged helix DNA-binding domain"/>
    <property type="match status" value="1"/>
</dbReference>
<dbReference type="Proteomes" id="UP000238045">
    <property type="component" value="Unassembled WGS sequence"/>
</dbReference>
<dbReference type="EMBL" id="PCQL01000010">
    <property type="protein sequence ID" value="PRC18993.1"/>
    <property type="molecule type" value="Genomic_DNA"/>
</dbReference>
<evidence type="ECO:0000256" key="3">
    <source>
        <dbReference type="ARBA" id="ARBA00023163"/>
    </source>
</evidence>
<dbReference type="SMART" id="SM00421">
    <property type="entry name" value="HTH_LUXR"/>
    <property type="match status" value="1"/>
</dbReference>
<dbReference type="PROSITE" id="PS50043">
    <property type="entry name" value="HTH_LUXR_2"/>
    <property type="match status" value="1"/>
</dbReference>
<keyword evidence="6" id="KW-1185">Reference proteome</keyword>
<dbReference type="InterPro" id="IPR000792">
    <property type="entry name" value="Tscrpt_reg_LuxR_C"/>
</dbReference>
<dbReference type="InterPro" id="IPR036388">
    <property type="entry name" value="WH-like_DNA-bd_sf"/>
</dbReference>
<evidence type="ECO:0000256" key="2">
    <source>
        <dbReference type="ARBA" id="ARBA00023125"/>
    </source>
</evidence>
<evidence type="ECO:0000256" key="1">
    <source>
        <dbReference type="ARBA" id="ARBA00023015"/>
    </source>
</evidence>
<feature type="domain" description="HTH luxR-type" evidence="4">
    <location>
        <begin position="198"/>
        <end position="263"/>
    </location>
</feature>
<keyword evidence="3" id="KW-0804">Transcription</keyword>
<sequence>MRDADAKMLSTLIGAVGTDRLGACIDTALRSTLAFEMSCGYLFRFNQSPLLIHNGYNRSVPENTLCAYLRGGYLLDPFYVACINDHPAGVWRMSDLAPDCFFSSGFAISPDLHPCVSSEHGTQIEEIGFIVPVQPRVAVVYSLMRTLRHGAFLSSEIKALETLAPVISALLELHCRLRHSDFYSSAQNSDARSEDAFVHILQGQLTETQRYIAKLILQGHSNHSIAAVLNISEGTVKVHKHNIYQRLDISTNAELFRLFIGYLTGPASATLVG</sequence>
<comment type="caution">
    <text evidence="5">The sequence shown here is derived from an EMBL/GenBank/DDBJ whole genome shotgun (WGS) entry which is preliminary data.</text>
</comment>
<dbReference type="Pfam" id="PF00196">
    <property type="entry name" value="GerE"/>
    <property type="match status" value="1"/>
</dbReference>
<dbReference type="RefSeq" id="WP_105696866.1">
    <property type="nucleotide sequence ID" value="NZ_CP159260.1"/>
</dbReference>
<protein>
    <submittedName>
        <fullName evidence="5">Helix-turn-helix transcriptional regulator</fullName>
    </submittedName>
</protein>
<evidence type="ECO:0000259" key="4">
    <source>
        <dbReference type="PROSITE" id="PS50043"/>
    </source>
</evidence>
<gene>
    <name evidence="5" type="ORF">CQZ99_11815</name>
</gene>
<dbReference type="InterPro" id="IPR016032">
    <property type="entry name" value="Sig_transdc_resp-reg_C-effctor"/>
</dbReference>
<dbReference type="GO" id="GO:0006355">
    <property type="term" value="P:regulation of DNA-templated transcription"/>
    <property type="evidence" value="ECO:0007669"/>
    <property type="project" value="InterPro"/>
</dbReference>
<dbReference type="PANTHER" id="PTHR44688:SF16">
    <property type="entry name" value="DNA-BINDING TRANSCRIPTIONAL ACTIVATOR DEVR_DOSR"/>
    <property type="match status" value="1"/>
</dbReference>
<evidence type="ECO:0000313" key="6">
    <source>
        <dbReference type="Proteomes" id="UP000238045"/>
    </source>
</evidence>
<evidence type="ECO:0000313" key="5">
    <source>
        <dbReference type="EMBL" id="PRC18993.1"/>
    </source>
</evidence>
<name>A0A2S9ET69_9PSED</name>
<dbReference type="GO" id="GO:0003677">
    <property type="term" value="F:DNA binding"/>
    <property type="evidence" value="ECO:0007669"/>
    <property type="project" value="UniProtKB-KW"/>
</dbReference>
<organism evidence="5 6">
    <name type="scientific">Pseudomonas poae</name>
    <dbReference type="NCBI Taxonomy" id="200451"/>
    <lineage>
        <taxon>Bacteria</taxon>
        <taxon>Pseudomonadati</taxon>
        <taxon>Pseudomonadota</taxon>
        <taxon>Gammaproteobacteria</taxon>
        <taxon>Pseudomonadales</taxon>
        <taxon>Pseudomonadaceae</taxon>
        <taxon>Pseudomonas</taxon>
    </lineage>
</organism>
<proteinExistence type="predicted"/>
<dbReference type="SUPFAM" id="SSF46894">
    <property type="entry name" value="C-terminal effector domain of the bipartite response regulators"/>
    <property type="match status" value="1"/>
</dbReference>
<dbReference type="AlphaFoldDB" id="A0A2S9ET69"/>
<keyword evidence="1" id="KW-0805">Transcription regulation</keyword>